<comment type="catalytic activity">
    <reaction evidence="11">
        <text>sn-glycerol 1-phosphate + NADP(+) = dihydroxyacetone phosphate + NADPH + H(+)</text>
        <dbReference type="Rhea" id="RHEA:21416"/>
        <dbReference type="ChEBI" id="CHEBI:15378"/>
        <dbReference type="ChEBI" id="CHEBI:57642"/>
        <dbReference type="ChEBI" id="CHEBI:57685"/>
        <dbReference type="ChEBI" id="CHEBI:57783"/>
        <dbReference type="ChEBI" id="CHEBI:58349"/>
        <dbReference type="EC" id="1.1.1.261"/>
    </reaction>
</comment>
<sequence>MIQDKHGETKWMQLPRDVVVGTGVINDITDVCNDLKLGDNALIVTGDSTRKIAGDIVHDELEDKGRSVEMYTSSSATMDEVRRVEDEAMKYGSNYLLGVGSGNSIDIAKLAATELDIPFLSVPTAASHDGIVSSRASIIHDSKTTSIQSNAPMAVVADTEIIANAPYRLLAAGCGDIVSNYTAVLDWELASRLKNESFSEYAASLSRMTAKILIDSADSIKPELESSARLVVKALVSSGVAMSIAGSSRPASGSEHMFSHALDSIAPGSALHGEQCGVGTIMMMYLHGGDWQMIRDGLKKIRAPTTAEELGVEDKYIIEALLISHTIRQERYTILGTSGLTRDAAEAVAKTTKVIS</sequence>
<dbReference type="HOGENOM" id="CLU_038362_0_0_2"/>
<evidence type="ECO:0000256" key="1">
    <source>
        <dbReference type="ARBA" id="ARBA00022490"/>
    </source>
</evidence>
<dbReference type="AlphaFoldDB" id="D7E8D1"/>
<comment type="subcellular location">
    <subcellularLocation>
        <location evidence="11">Cytoplasm</location>
    </subcellularLocation>
</comment>
<dbReference type="EMBL" id="CP002069">
    <property type="protein sequence ID" value="ADI73473.1"/>
    <property type="molecule type" value="Genomic_DNA"/>
</dbReference>
<evidence type="ECO:0000313" key="16">
    <source>
        <dbReference type="Proteomes" id="UP000000391"/>
    </source>
</evidence>
<reference evidence="15 16" key="1">
    <citation type="submission" date="2010-06" db="EMBL/GenBank/DDBJ databases">
        <title>Complete sequence chromosome of Methanohalobium evestigatum Z-7303.</title>
        <authorList>
            <consortium name="US DOE Joint Genome Institute"/>
            <person name="Lucas S."/>
            <person name="Copeland A."/>
            <person name="Lapidus A."/>
            <person name="Cheng J.-F."/>
            <person name="Bruce D."/>
            <person name="Goodwin L."/>
            <person name="Pitluck S."/>
            <person name="Saunders E."/>
            <person name="Detter J.C."/>
            <person name="Han C."/>
            <person name="Tapia R."/>
            <person name="Land M."/>
            <person name="Hauser L."/>
            <person name="Kyrpides N."/>
            <person name="Mikhailova N."/>
            <person name="Sieprawska-Lupa M."/>
            <person name="Whitman W.B."/>
            <person name="Anderson I."/>
            <person name="Woyke T."/>
        </authorList>
    </citation>
    <scope>NUCLEOTIDE SEQUENCE [LARGE SCALE GENOMIC DNA]</scope>
    <source>
        <strain evidence="16">ATCC BAA-1072 / DSM 3721 / NBRC 107634 / OCM 161 / Z-7303</strain>
    </source>
</reference>
<comment type="catalytic activity">
    <reaction evidence="11">
        <text>sn-glycerol 1-phosphate + NAD(+) = dihydroxyacetone phosphate + NADH + H(+)</text>
        <dbReference type="Rhea" id="RHEA:21412"/>
        <dbReference type="ChEBI" id="CHEBI:15378"/>
        <dbReference type="ChEBI" id="CHEBI:57540"/>
        <dbReference type="ChEBI" id="CHEBI:57642"/>
        <dbReference type="ChEBI" id="CHEBI:57685"/>
        <dbReference type="ChEBI" id="CHEBI:57945"/>
        <dbReference type="EC" id="1.1.1.261"/>
    </reaction>
</comment>
<keyword evidence="2 11" id="KW-0444">Lipid biosynthesis</keyword>
<dbReference type="PANTHER" id="PTHR43616:SF5">
    <property type="entry name" value="GLYCEROL DEHYDROGENASE 1"/>
    <property type="match status" value="1"/>
</dbReference>
<evidence type="ECO:0000256" key="2">
    <source>
        <dbReference type="ARBA" id="ARBA00022516"/>
    </source>
</evidence>
<evidence type="ECO:0000256" key="12">
    <source>
        <dbReference type="PIRSR" id="PIRSR000112-1"/>
    </source>
</evidence>
<protein>
    <recommendedName>
        <fullName evidence="11">Glycerol-1-phosphate dehydrogenase [NAD(P)+]</fullName>
        <shortName evidence="11">G1P dehydrogenase</shortName>
        <shortName evidence="11">G1PDH</shortName>
        <ecNumber evidence="11">1.1.1.261</ecNumber>
    </recommendedName>
    <alternativeName>
        <fullName evidence="11">Enantiomeric glycerophosphate synthase</fullName>
    </alternativeName>
    <alternativeName>
        <fullName evidence="11">sn-glycerol-1-phosphate dehydrogenase</fullName>
    </alternativeName>
</protein>
<feature type="binding site" evidence="11">
    <location>
        <position position="176"/>
    </location>
    <ligand>
        <name>substrate</name>
    </ligand>
</feature>
<dbReference type="HAMAP" id="MF_00497_A">
    <property type="entry name" value="G1P_dehydrogenase_A"/>
    <property type="match status" value="1"/>
</dbReference>
<feature type="binding site" evidence="11">
    <location>
        <position position="176"/>
    </location>
    <ligand>
        <name>Zn(2+)</name>
        <dbReference type="ChEBI" id="CHEBI:29105"/>
        <note>catalytic</note>
    </ligand>
</feature>
<keyword evidence="4 11" id="KW-0862">Zinc</keyword>
<keyword evidence="6 11" id="KW-0560">Oxidoreductase</keyword>
<keyword evidence="7 11" id="KW-0520">NAD</keyword>
<evidence type="ECO:0000256" key="8">
    <source>
        <dbReference type="ARBA" id="ARBA00023098"/>
    </source>
</evidence>
<dbReference type="Gene3D" id="3.40.50.1970">
    <property type="match status" value="1"/>
</dbReference>
<evidence type="ECO:0000256" key="7">
    <source>
        <dbReference type="ARBA" id="ARBA00023027"/>
    </source>
</evidence>
<comment type="function">
    <text evidence="11">Catalyzes the NAD(P)H-dependent reduction of dihydroxyacetonephosphate (DHAP or glycerone phosphate) to glycerol 1-phosphate (G1P). The G1P thus generated is used as the glycerophosphate backbone of phospholipids in the cellular membranes of Archaea.</text>
</comment>
<name>D7E8D1_METEZ</name>
<dbReference type="InterPro" id="IPR016205">
    <property type="entry name" value="Glycerol_DH"/>
</dbReference>
<keyword evidence="1 11" id="KW-0963">Cytoplasm</keyword>
<organism evidence="15 16">
    <name type="scientific">Methanohalobium evestigatum (strain ATCC BAA-1072 / DSM 3721 / NBRC 107634 / OCM 161 / Z-7303)</name>
    <dbReference type="NCBI Taxonomy" id="644295"/>
    <lineage>
        <taxon>Archaea</taxon>
        <taxon>Methanobacteriati</taxon>
        <taxon>Methanobacteriota</taxon>
        <taxon>Stenosarchaea group</taxon>
        <taxon>Methanomicrobia</taxon>
        <taxon>Methanosarcinales</taxon>
        <taxon>Methanosarcinaceae</taxon>
        <taxon>Methanohalobium</taxon>
    </lineage>
</organism>
<feature type="binding site" evidence="11">
    <location>
        <position position="129"/>
    </location>
    <ligand>
        <name>substrate</name>
    </ligand>
</feature>
<accession>D7E8D1</accession>
<dbReference type="PIRSF" id="PIRSF000112">
    <property type="entry name" value="Glycerol_dehydrogenase"/>
    <property type="match status" value="1"/>
</dbReference>
<dbReference type="KEGG" id="mev:Metev_0562"/>
<evidence type="ECO:0000256" key="14">
    <source>
        <dbReference type="PIRSR" id="PIRSR000112-3"/>
    </source>
</evidence>
<keyword evidence="10 11" id="KW-1208">Phospholipid metabolism</keyword>
<dbReference type="STRING" id="644295.Metev_0562"/>
<evidence type="ECO:0000256" key="5">
    <source>
        <dbReference type="ARBA" id="ARBA00022857"/>
    </source>
</evidence>
<feature type="binding site" evidence="13">
    <location>
        <position position="129"/>
    </location>
    <ligand>
        <name>glycerol</name>
        <dbReference type="ChEBI" id="CHEBI:17754"/>
    </ligand>
</feature>
<feature type="binding site" evidence="11 14">
    <location>
        <begin position="124"/>
        <end position="127"/>
    </location>
    <ligand>
        <name>NAD(+)</name>
        <dbReference type="ChEBI" id="CHEBI:57540"/>
    </ligand>
</feature>
<dbReference type="Gene3D" id="1.20.1090.10">
    <property type="entry name" value="Dehydroquinate synthase-like - alpha domain"/>
    <property type="match status" value="1"/>
</dbReference>
<feature type="binding site" evidence="11 14">
    <location>
        <begin position="102"/>
        <end position="106"/>
    </location>
    <ligand>
        <name>NAD(+)</name>
        <dbReference type="ChEBI" id="CHEBI:57540"/>
    </ligand>
</feature>
<evidence type="ECO:0000256" key="6">
    <source>
        <dbReference type="ARBA" id="ARBA00023002"/>
    </source>
</evidence>
<dbReference type="GO" id="GO:0106358">
    <property type="term" value="F:glycerol-1-phosphate dehydrogenase (NADP+) activity"/>
    <property type="evidence" value="ECO:0007669"/>
    <property type="project" value="RHEA"/>
</dbReference>
<keyword evidence="9 11" id="KW-0594">Phospholipid biosynthesis</keyword>
<dbReference type="GO" id="GO:0005737">
    <property type="term" value="C:cytoplasm"/>
    <property type="evidence" value="ECO:0007669"/>
    <property type="project" value="UniProtKB-SubCell"/>
</dbReference>
<feature type="binding site" evidence="11">
    <location>
        <position position="260"/>
    </location>
    <ligand>
        <name>substrate</name>
    </ligand>
</feature>
<dbReference type="PANTHER" id="PTHR43616">
    <property type="entry name" value="GLYCEROL DEHYDROGENASE"/>
    <property type="match status" value="1"/>
</dbReference>
<keyword evidence="3 11" id="KW-0479">Metal-binding</keyword>
<comment type="cofactor">
    <cofactor evidence="11 12">
        <name>Zn(2+)</name>
        <dbReference type="ChEBI" id="CHEBI:29105"/>
    </cofactor>
    <text evidence="11 12">Binds 1 zinc ion per subunit.</text>
</comment>
<comment type="similarity">
    <text evidence="11">Belongs to the glycerol-1-phosphate dehydrogenase family.</text>
</comment>
<dbReference type="NCBIfam" id="NF002022">
    <property type="entry name" value="PRK00843.1"/>
    <property type="match status" value="1"/>
</dbReference>
<dbReference type="SUPFAM" id="SSF56796">
    <property type="entry name" value="Dehydroquinate synthase-like"/>
    <property type="match status" value="1"/>
</dbReference>
<feature type="binding site" evidence="12">
    <location>
        <position position="256"/>
    </location>
    <ligand>
        <name>glycerol</name>
        <dbReference type="ChEBI" id="CHEBI:17754"/>
    </ligand>
</feature>
<dbReference type="InterPro" id="IPR032837">
    <property type="entry name" value="G1PDH"/>
</dbReference>
<dbReference type="CDD" id="cd08173">
    <property type="entry name" value="Gro1PDH"/>
    <property type="match status" value="1"/>
</dbReference>
<evidence type="ECO:0000256" key="10">
    <source>
        <dbReference type="ARBA" id="ARBA00023264"/>
    </source>
</evidence>
<gene>
    <name evidence="11" type="primary">egsA</name>
    <name evidence="15" type="ordered locus">Metev_0562</name>
</gene>
<dbReference type="Proteomes" id="UP000000391">
    <property type="component" value="Chromosome"/>
</dbReference>
<keyword evidence="16" id="KW-1185">Reference proteome</keyword>
<evidence type="ECO:0000256" key="11">
    <source>
        <dbReference type="HAMAP-Rule" id="MF_00497"/>
    </source>
</evidence>
<evidence type="ECO:0000256" key="4">
    <source>
        <dbReference type="ARBA" id="ARBA00022833"/>
    </source>
</evidence>
<dbReference type="GO" id="GO:0046872">
    <property type="term" value="F:metal ion binding"/>
    <property type="evidence" value="ECO:0007669"/>
    <property type="project" value="UniProtKB-KW"/>
</dbReference>
<evidence type="ECO:0000256" key="3">
    <source>
        <dbReference type="ARBA" id="ARBA00022723"/>
    </source>
</evidence>
<evidence type="ECO:0000313" key="15">
    <source>
        <dbReference type="EMBL" id="ADI73473.1"/>
    </source>
</evidence>
<dbReference type="InterPro" id="IPR023002">
    <property type="entry name" value="G1P_dehydrogenase_arc"/>
</dbReference>
<dbReference type="GO" id="GO:0008654">
    <property type="term" value="P:phospholipid biosynthetic process"/>
    <property type="evidence" value="ECO:0007669"/>
    <property type="project" value="UniProtKB-KW"/>
</dbReference>
<dbReference type="GO" id="GO:0006650">
    <property type="term" value="P:glycerophospholipid metabolic process"/>
    <property type="evidence" value="ECO:0007669"/>
    <property type="project" value="UniProtKB-UniRule"/>
</dbReference>
<keyword evidence="5 11" id="KW-0521">NADP</keyword>
<dbReference type="UniPathway" id="UPA00940"/>
<evidence type="ECO:0000256" key="9">
    <source>
        <dbReference type="ARBA" id="ARBA00023209"/>
    </source>
</evidence>
<dbReference type="EC" id="1.1.1.261" evidence="11"/>
<feature type="binding site" evidence="11">
    <location>
        <position position="272"/>
    </location>
    <ligand>
        <name>Zn(2+)</name>
        <dbReference type="ChEBI" id="CHEBI:29105"/>
        <note>catalytic</note>
    </ligand>
</feature>
<feature type="binding site" evidence="11">
    <location>
        <position position="256"/>
    </location>
    <ligand>
        <name>Zn(2+)</name>
        <dbReference type="ChEBI" id="CHEBI:29105"/>
        <note>catalytic</note>
    </ligand>
</feature>
<feature type="binding site" evidence="11 14">
    <location>
        <position position="133"/>
    </location>
    <ligand>
        <name>NAD(+)</name>
        <dbReference type="ChEBI" id="CHEBI:57540"/>
    </ligand>
</feature>
<comment type="pathway">
    <text evidence="11">Membrane lipid metabolism; glycerophospholipid metabolism.</text>
</comment>
<proteinExistence type="inferred from homology"/>
<feature type="binding site" evidence="12">
    <location>
        <position position="272"/>
    </location>
    <ligand>
        <name>glycerol</name>
        <dbReference type="ChEBI" id="CHEBI:17754"/>
    </ligand>
</feature>
<dbReference type="Pfam" id="PF13685">
    <property type="entry name" value="Fe-ADH_2"/>
    <property type="match status" value="1"/>
</dbReference>
<keyword evidence="8 11" id="KW-0443">Lipid metabolism</keyword>
<dbReference type="GO" id="GO:0106357">
    <property type="term" value="F:glycerol-1-phosphate dehydrogenase (NAD+) activity"/>
    <property type="evidence" value="ECO:0007669"/>
    <property type="project" value="RHEA"/>
</dbReference>
<feature type="binding site" evidence="12">
    <location>
        <position position="176"/>
    </location>
    <ligand>
        <name>glycerol</name>
        <dbReference type="ChEBI" id="CHEBI:17754"/>
    </ligand>
</feature>
<evidence type="ECO:0000256" key="13">
    <source>
        <dbReference type="PIRSR" id="PIRSR000112-2"/>
    </source>
</evidence>